<organism evidence="10 11">
    <name type="scientific">Peptoniphilus stercorisuis</name>
    <dbReference type="NCBI Taxonomy" id="1436965"/>
    <lineage>
        <taxon>Bacteria</taxon>
        <taxon>Bacillati</taxon>
        <taxon>Bacillota</taxon>
        <taxon>Tissierellia</taxon>
        <taxon>Tissierellales</taxon>
        <taxon>Peptoniphilaceae</taxon>
        <taxon>Peptoniphilus</taxon>
    </lineage>
</organism>
<sequence length="618" mass="71546">MENLETRLKQLPDKPGVYIMKDSLDNIIYVGKAKSLKKRVRQYFGSYGKSTMKVQSMVSNIADFEYIIVENEVESLILESNLIKDNHPKYNILLRDDKQYPYIKVTTNEKYPRVLKTRMVLKDKAKYFGPYPAVTAVNESIDVFHKLYPLRTCNLNLSKNLGNYRPCLNYFIKRCLAPCQGNIDEDFYNNMINDIVRFLSGKDSSIIKQLEDLMKESSKNLEFEKAAEYRDNIKSLELLSEKQLITKTDLSENQDIIAMAKGIDEVLIQIFFVRGGKTIGREHYFMKDYYNASAEEILSSFIKQFYSGSAFIPKELIIESEIEDKEVLEEWLSSKKSQKVSIIVPKIGEKKDLIRLVKTNALDMLNKYGDKYAKRMESNRLALEEIQEKISLPTFPTRIEAYDISNISGVESVGSMVVFENGESKKSDYRKFKIKTVEGPNDYASMREVLERRFLRGINEKNNKEDSSFSRFPDLIMMDGGKGQVNIAKEVLEEIGVDIFVCGLVKDDFHTTRGIIFDNEEYELDINSRGYKLIYKIQEEAHRFAINYHRSLRTKSMFKSELDDIDLIGPKRKQNLMKHFKSIEKIKNATVDELKEVESMNVNAAIKIYEHFHGGKNG</sequence>
<comment type="function">
    <text evidence="6">The UvrABC repair system catalyzes the recognition and processing of DNA lesions. UvrC both incises the 5' and 3' sides of the lesion. The N-terminal half is responsible for the 3' incision and the C-terminal half is responsible for the 5' incision.</text>
</comment>
<dbReference type="HAMAP" id="MF_00203">
    <property type="entry name" value="UvrC"/>
    <property type="match status" value="1"/>
</dbReference>
<keyword evidence="4 6" id="KW-0267">Excision nuclease</keyword>
<keyword evidence="3 6" id="KW-0228">DNA excision</keyword>
<dbReference type="NCBIfam" id="NF001824">
    <property type="entry name" value="PRK00558.1-5"/>
    <property type="match status" value="1"/>
</dbReference>
<dbReference type="InterPro" id="IPR001943">
    <property type="entry name" value="UVR_dom"/>
</dbReference>
<dbReference type="SMART" id="SM00465">
    <property type="entry name" value="GIYc"/>
    <property type="match status" value="1"/>
</dbReference>
<protein>
    <recommendedName>
        <fullName evidence="6">UvrABC system protein C</fullName>
        <shortName evidence="6">Protein UvrC</shortName>
    </recommendedName>
    <alternativeName>
        <fullName evidence="6">Excinuclease ABC subunit C</fullName>
    </alternativeName>
</protein>
<evidence type="ECO:0000259" key="9">
    <source>
        <dbReference type="PROSITE" id="PS50165"/>
    </source>
</evidence>
<comment type="similarity">
    <text evidence="6">Belongs to the UvrC family.</text>
</comment>
<dbReference type="PANTHER" id="PTHR30562">
    <property type="entry name" value="UVRC/OXIDOREDUCTASE"/>
    <property type="match status" value="1"/>
</dbReference>
<evidence type="ECO:0000259" key="7">
    <source>
        <dbReference type="PROSITE" id="PS50151"/>
    </source>
</evidence>
<comment type="subunit">
    <text evidence="6">Interacts with UvrB in an incision complex.</text>
</comment>
<evidence type="ECO:0000313" key="11">
    <source>
        <dbReference type="Proteomes" id="UP001519306"/>
    </source>
</evidence>
<evidence type="ECO:0000256" key="3">
    <source>
        <dbReference type="ARBA" id="ARBA00022769"/>
    </source>
</evidence>
<dbReference type="Proteomes" id="UP001519306">
    <property type="component" value="Unassembled WGS sequence"/>
</dbReference>
<dbReference type="Gene3D" id="3.30.420.340">
    <property type="entry name" value="UvrC, RNAse H endonuclease domain"/>
    <property type="match status" value="1"/>
</dbReference>
<dbReference type="Pfam" id="PF22920">
    <property type="entry name" value="UvrC_RNaseH"/>
    <property type="match status" value="1"/>
</dbReference>
<keyword evidence="2 6" id="KW-0227">DNA damage</keyword>
<proteinExistence type="inferred from homology"/>
<dbReference type="Gene3D" id="4.10.860.10">
    <property type="entry name" value="UVR domain"/>
    <property type="match status" value="1"/>
</dbReference>
<dbReference type="InterPro" id="IPR047296">
    <property type="entry name" value="GIY-YIG_UvrC_Cho"/>
</dbReference>
<dbReference type="SUPFAM" id="SSF46600">
    <property type="entry name" value="C-terminal UvrC-binding domain of UvrB"/>
    <property type="match status" value="1"/>
</dbReference>
<dbReference type="InterPro" id="IPR010994">
    <property type="entry name" value="RuvA_2-like"/>
</dbReference>
<dbReference type="Gene3D" id="3.40.1440.10">
    <property type="entry name" value="GIY-YIG endonuclease"/>
    <property type="match status" value="1"/>
</dbReference>
<dbReference type="InterPro" id="IPR035901">
    <property type="entry name" value="GIY-YIG_endonuc_sf"/>
</dbReference>
<accession>A0ABS4KBU1</accession>
<dbReference type="RefSeq" id="WP_210060533.1">
    <property type="nucleotide sequence ID" value="NZ_JAGGLJ010000006.1"/>
</dbReference>
<gene>
    <name evidence="6" type="primary">uvrC</name>
    <name evidence="10" type="ORF">J2Z71_000763</name>
</gene>
<dbReference type="EMBL" id="JAGGLJ010000006">
    <property type="protein sequence ID" value="MBP2025233.1"/>
    <property type="molecule type" value="Genomic_DNA"/>
</dbReference>
<keyword evidence="11" id="KW-1185">Reference proteome</keyword>
<dbReference type="InterPro" id="IPR050066">
    <property type="entry name" value="UvrABC_protein_C"/>
</dbReference>
<dbReference type="PROSITE" id="PS50165">
    <property type="entry name" value="UVRC"/>
    <property type="match status" value="1"/>
</dbReference>
<evidence type="ECO:0000256" key="6">
    <source>
        <dbReference type="HAMAP-Rule" id="MF_00203"/>
    </source>
</evidence>
<comment type="caution">
    <text evidence="10">The sequence shown here is derived from an EMBL/GenBank/DDBJ whole genome shotgun (WGS) entry which is preliminary data.</text>
</comment>
<feature type="domain" description="GIY-YIG" evidence="8">
    <location>
        <begin position="13"/>
        <end position="92"/>
    </location>
</feature>
<evidence type="ECO:0000256" key="5">
    <source>
        <dbReference type="ARBA" id="ARBA00023204"/>
    </source>
</evidence>
<dbReference type="SUPFAM" id="SSF82771">
    <property type="entry name" value="GIY-YIG endonuclease"/>
    <property type="match status" value="1"/>
</dbReference>
<dbReference type="InterPro" id="IPR001162">
    <property type="entry name" value="UvrC_RNase_H_dom"/>
</dbReference>
<keyword evidence="1 6" id="KW-0963">Cytoplasm</keyword>
<dbReference type="SUPFAM" id="SSF47781">
    <property type="entry name" value="RuvA domain 2-like"/>
    <property type="match status" value="1"/>
</dbReference>
<dbReference type="InterPro" id="IPR038476">
    <property type="entry name" value="UvrC_RNase_H_dom_sf"/>
</dbReference>
<keyword evidence="5 6" id="KW-0234">DNA repair</keyword>
<dbReference type="PANTHER" id="PTHR30562:SF1">
    <property type="entry name" value="UVRABC SYSTEM PROTEIN C"/>
    <property type="match status" value="1"/>
</dbReference>
<evidence type="ECO:0000259" key="8">
    <source>
        <dbReference type="PROSITE" id="PS50164"/>
    </source>
</evidence>
<dbReference type="CDD" id="cd10434">
    <property type="entry name" value="GIY-YIG_UvrC_Cho"/>
    <property type="match status" value="1"/>
</dbReference>
<dbReference type="InterPro" id="IPR000305">
    <property type="entry name" value="GIY-YIG_endonuc"/>
</dbReference>
<dbReference type="InterPro" id="IPR036876">
    <property type="entry name" value="UVR_dom_sf"/>
</dbReference>
<dbReference type="Pfam" id="PF08459">
    <property type="entry name" value="UvrC_RNaseH_dom"/>
    <property type="match status" value="1"/>
</dbReference>
<dbReference type="PROSITE" id="PS50164">
    <property type="entry name" value="GIY_YIG"/>
    <property type="match status" value="1"/>
</dbReference>
<dbReference type="Pfam" id="PF01541">
    <property type="entry name" value="GIY-YIG"/>
    <property type="match status" value="1"/>
</dbReference>
<evidence type="ECO:0000256" key="4">
    <source>
        <dbReference type="ARBA" id="ARBA00022881"/>
    </source>
</evidence>
<evidence type="ECO:0000313" key="10">
    <source>
        <dbReference type="EMBL" id="MBP2025233.1"/>
    </source>
</evidence>
<feature type="domain" description="UVR" evidence="7">
    <location>
        <begin position="204"/>
        <end position="239"/>
    </location>
</feature>
<dbReference type="PROSITE" id="PS50151">
    <property type="entry name" value="UVR"/>
    <property type="match status" value="1"/>
</dbReference>
<evidence type="ECO:0000256" key="2">
    <source>
        <dbReference type="ARBA" id="ARBA00022763"/>
    </source>
</evidence>
<dbReference type="Gene3D" id="1.10.150.20">
    <property type="entry name" value="5' to 3' exonuclease, C-terminal subdomain"/>
    <property type="match status" value="1"/>
</dbReference>
<name>A0ABS4KBU1_9FIRM</name>
<comment type="subcellular location">
    <subcellularLocation>
        <location evidence="6">Cytoplasm</location>
    </subcellularLocation>
</comment>
<keyword evidence="6" id="KW-0742">SOS response</keyword>
<evidence type="ECO:0000256" key="1">
    <source>
        <dbReference type="ARBA" id="ARBA00022490"/>
    </source>
</evidence>
<dbReference type="InterPro" id="IPR004791">
    <property type="entry name" value="UvrC"/>
</dbReference>
<dbReference type="NCBIfam" id="TIGR00194">
    <property type="entry name" value="uvrC"/>
    <property type="match status" value="1"/>
</dbReference>
<dbReference type="Pfam" id="PF14520">
    <property type="entry name" value="HHH_5"/>
    <property type="match status" value="1"/>
</dbReference>
<dbReference type="Pfam" id="PF02151">
    <property type="entry name" value="UVR"/>
    <property type="match status" value="1"/>
</dbReference>
<reference evidence="10 11" key="1">
    <citation type="submission" date="2021-03" db="EMBL/GenBank/DDBJ databases">
        <title>Genomic Encyclopedia of Type Strains, Phase IV (KMG-IV): sequencing the most valuable type-strain genomes for metagenomic binning, comparative biology and taxonomic classification.</title>
        <authorList>
            <person name="Goeker M."/>
        </authorList>
    </citation>
    <scope>NUCLEOTIDE SEQUENCE [LARGE SCALE GENOMIC DNA]</scope>
    <source>
        <strain evidence="10 11">DSM 27563</strain>
    </source>
</reference>
<feature type="domain" description="UvrC family homology region profile" evidence="9">
    <location>
        <begin position="256"/>
        <end position="492"/>
    </location>
</feature>